<protein>
    <submittedName>
        <fullName evidence="2">Uncharacterized protein</fullName>
    </submittedName>
</protein>
<keyword evidence="3" id="KW-1185">Reference proteome</keyword>
<dbReference type="EMBL" id="JACVVK020000736">
    <property type="protein sequence ID" value="KAK7450698.1"/>
    <property type="molecule type" value="Genomic_DNA"/>
</dbReference>
<dbReference type="AlphaFoldDB" id="A0ABD0J1S3"/>
<gene>
    <name evidence="2" type="ORF">BaRGS_00039904</name>
</gene>
<evidence type="ECO:0000313" key="3">
    <source>
        <dbReference type="Proteomes" id="UP001519460"/>
    </source>
</evidence>
<evidence type="ECO:0000313" key="2">
    <source>
        <dbReference type="EMBL" id="KAK7450698.1"/>
    </source>
</evidence>
<comment type="caution">
    <text evidence="2">The sequence shown here is derived from an EMBL/GenBank/DDBJ whole genome shotgun (WGS) entry which is preliminary data.</text>
</comment>
<proteinExistence type="predicted"/>
<evidence type="ECO:0000256" key="1">
    <source>
        <dbReference type="SAM" id="MobiDB-lite"/>
    </source>
</evidence>
<sequence length="190" mass="21575">MHSTGTATCGNSRVFSQRISNRTHTRPSPALFDSRHSKTQLRSDIQSATAQWMQSALYNCSPFSLRLGCSPECLKPPIIDGSSLRRSFKHRLFSLSIPVFPRHTRQSQNKDSISALRSQFSVLEELPPPAATLSQTAPELVTRLSRLTESLLNYRQRRLPPVTRLKDMPEQTSKRRRSLLTKVVPRGQYD</sequence>
<dbReference type="Proteomes" id="UP001519460">
    <property type="component" value="Unassembled WGS sequence"/>
</dbReference>
<feature type="compositionally biased region" description="Polar residues" evidence="1">
    <location>
        <begin position="1"/>
        <end position="22"/>
    </location>
</feature>
<feature type="region of interest" description="Disordered" evidence="1">
    <location>
        <begin position="1"/>
        <end position="30"/>
    </location>
</feature>
<accession>A0ABD0J1S3</accession>
<name>A0ABD0J1S3_9CAEN</name>
<reference evidence="2 3" key="1">
    <citation type="journal article" date="2023" name="Sci. Data">
        <title>Genome assembly of the Korean intertidal mud-creeper Batillaria attramentaria.</title>
        <authorList>
            <person name="Patra A.K."/>
            <person name="Ho P.T."/>
            <person name="Jun S."/>
            <person name="Lee S.J."/>
            <person name="Kim Y."/>
            <person name="Won Y.J."/>
        </authorList>
    </citation>
    <scope>NUCLEOTIDE SEQUENCE [LARGE SCALE GENOMIC DNA]</scope>
    <source>
        <strain evidence="2">Wonlab-2016</strain>
    </source>
</reference>
<organism evidence="2 3">
    <name type="scientific">Batillaria attramentaria</name>
    <dbReference type="NCBI Taxonomy" id="370345"/>
    <lineage>
        <taxon>Eukaryota</taxon>
        <taxon>Metazoa</taxon>
        <taxon>Spiralia</taxon>
        <taxon>Lophotrochozoa</taxon>
        <taxon>Mollusca</taxon>
        <taxon>Gastropoda</taxon>
        <taxon>Caenogastropoda</taxon>
        <taxon>Sorbeoconcha</taxon>
        <taxon>Cerithioidea</taxon>
        <taxon>Batillariidae</taxon>
        <taxon>Batillaria</taxon>
    </lineage>
</organism>